<evidence type="ECO:0000313" key="1">
    <source>
        <dbReference type="EMBL" id="KIH50913.1"/>
    </source>
</evidence>
<proteinExistence type="predicted"/>
<dbReference type="Proteomes" id="UP000054047">
    <property type="component" value="Unassembled WGS sequence"/>
</dbReference>
<sequence length="79" mass="8867">MSCLQMISQCVRFEPNCFNKGKCKNCYKSKEQHSVDSLEKAKLRTQRLLLPVWAFVSLADEGFTLSAQWIAEGLPGISG</sequence>
<gene>
    <name evidence="1" type="ORF">ANCDUO_19005</name>
</gene>
<reference evidence="1 2" key="1">
    <citation type="submission" date="2013-12" db="EMBL/GenBank/DDBJ databases">
        <title>Draft genome of the parsitic nematode Ancylostoma duodenale.</title>
        <authorList>
            <person name="Mitreva M."/>
        </authorList>
    </citation>
    <scope>NUCLEOTIDE SEQUENCE [LARGE SCALE GENOMIC DNA]</scope>
    <source>
        <strain evidence="1 2">Zhejiang</strain>
    </source>
</reference>
<organism evidence="1 2">
    <name type="scientific">Ancylostoma duodenale</name>
    <dbReference type="NCBI Taxonomy" id="51022"/>
    <lineage>
        <taxon>Eukaryota</taxon>
        <taxon>Metazoa</taxon>
        <taxon>Ecdysozoa</taxon>
        <taxon>Nematoda</taxon>
        <taxon>Chromadorea</taxon>
        <taxon>Rhabditida</taxon>
        <taxon>Rhabditina</taxon>
        <taxon>Rhabditomorpha</taxon>
        <taxon>Strongyloidea</taxon>
        <taxon>Ancylostomatidae</taxon>
        <taxon>Ancylostomatinae</taxon>
        <taxon>Ancylostoma</taxon>
    </lineage>
</organism>
<keyword evidence="2" id="KW-1185">Reference proteome</keyword>
<dbReference type="OrthoDB" id="9942268at2759"/>
<protein>
    <submittedName>
        <fullName evidence="1">Uncharacterized protein</fullName>
    </submittedName>
</protein>
<name>A0A0C2C3R5_9BILA</name>
<dbReference type="AlphaFoldDB" id="A0A0C2C3R5"/>
<evidence type="ECO:0000313" key="2">
    <source>
        <dbReference type="Proteomes" id="UP000054047"/>
    </source>
</evidence>
<dbReference type="EMBL" id="KN748222">
    <property type="protein sequence ID" value="KIH50913.1"/>
    <property type="molecule type" value="Genomic_DNA"/>
</dbReference>
<accession>A0A0C2C3R5</accession>